<dbReference type="Proteomes" id="UP000549457">
    <property type="component" value="Unassembled WGS sequence"/>
</dbReference>
<gene>
    <name evidence="2" type="ORF">HNP73_000629</name>
</gene>
<dbReference type="AlphaFoldDB" id="A0A840SKM1"/>
<keyword evidence="2" id="KW-0413">Isomerase</keyword>
<accession>A0A840SKM1</accession>
<dbReference type="InterPro" id="IPR036249">
    <property type="entry name" value="Thioredoxin-like_sf"/>
</dbReference>
<dbReference type="Gene3D" id="3.40.30.10">
    <property type="entry name" value="Glutaredoxin"/>
    <property type="match status" value="1"/>
</dbReference>
<keyword evidence="3" id="KW-1185">Reference proteome</keyword>
<protein>
    <submittedName>
        <fullName evidence="2">Putative DsbA family dithiol-disulfide isomerase</fullName>
    </submittedName>
</protein>
<name>A0A840SKM1_9RHOB</name>
<dbReference type="EMBL" id="JACHFM010000001">
    <property type="protein sequence ID" value="MBB5220708.1"/>
    <property type="molecule type" value="Genomic_DNA"/>
</dbReference>
<dbReference type="Pfam" id="PF01323">
    <property type="entry name" value="DSBA"/>
    <property type="match status" value="1"/>
</dbReference>
<reference evidence="2 3" key="1">
    <citation type="submission" date="2020-08" db="EMBL/GenBank/DDBJ databases">
        <title>Genomic Encyclopedia of Type Strains, Phase IV (KMG-IV): sequencing the most valuable type-strain genomes for metagenomic binning, comparative biology and taxonomic classification.</title>
        <authorList>
            <person name="Goeker M."/>
        </authorList>
    </citation>
    <scope>NUCLEOTIDE SEQUENCE [LARGE SCALE GENOMIC DNA]</scope>
    <source>
        <strain evidence="2 3">DSM 101730</strain>
    </source>
</reference>
<evidence type="ECO:0000313" key="2">
    <source>
        <dbReference type="EMBL" id="MBB5220708.1"/>
    </source>
</evidence>
<dbReference type="SUPFAM" id="SSF52833">
    <property type="entry name" value="Thioredoxin-like"/>
    <property type="match status" value="1"/>
</dbReference>
<proteinExistence type="predicted"/>
<evidence type="ECO:0000259" key="1">
    <source>
        <dbReference type="Pfam" id="PF01323"/>
    </source>
</evidence>
<dbReference type="PANTHER" id="PTHR13887:SF41">
    <property type="entry name" value="THIOREDOXIN SUPERFAMILY PROTEIN"/>
    <property type="match status" value="1"/>
</dbReference>
<comment type="caution">
    <text evidence="2">The sequence shown here is derived from an EMBL/GenBank/DDBJ whole genome shotgun (WGS) entry which is preliminary data.</text>
</comment>
<dbReference type="PANTHER" id="PTHR13887">
    <property type="entry name" value="GLUTATHIONE S-TRANSFERASE KAPPA"/>
    <property type="match status" value="1"/>
</dbReference>
<evidence type="ECO:0000313" key="3">
    <source>
        <dbReference type="Proteomes" id="UP000549457"/>
    </source>
</evidence>
<dbReference type="GO" id="GO:0016853">
    <property type="term" value="F:isomerase activity"/>
    <property type="evidence" value="ECO:0007669"/>
    <property type="project" value="UniProtKB-KW"/>
</dbReference>
<feature type="domain" description="DSBA-like thioredoxin" evidence="1">
    <location>
        <begin position="15"/>
        <end position="209"/>
    </location>
</feature>
<organism evidence="2 3">
    <name type="scientific">Amaricoccus macauensis</name>
    <dbReference type="NCBI Taxonomy" id="57001"/>
    <lineage>
        <taxon>Bacteria</taxon>
        <taxon>Pseudomonadati</taxon>
        <taxon>Pseudomonadota</taxon>
        <taxon>Alphaproteobacteria</taxon>
        <taxon>Rhodobacterales</taxon>
        <taxon>Paracoccaceae</taxon>
        <taxon>Amaricoccus</taxon>
    </lineage>
</organism>
<dbReference type="InterPro" id="IPR001853">
    <property type="entry name" value="DSBA-like_thioredoxin_dom"/>
</dbReference>
<dbReference type="CDD" id="cd03024">
    <property type="entry name" value="DsbA_FrnE"/>
    <property type="match status" value="1"/>
</dbReference>
<sequence>MDRPEPSGGRPMTRLDIFSDPVCPWCLIGATNLVRALADAPDQPFEVTWHPYQLNPDLPPEGTDRGQYLTEKFGGLENVDRVHARVEAAAREAGIPIAFDRITRMPNTLDAHRLIHWAAAEGAQTRVAMALFARYFGAGEDISDPVVLANVAGEAGLDPAAITRLLAGDADREAVAREADDARRAGITGVPAFIVAGQYAVTGAQSQAFWTDFAREVAAATTPPT</sequence>
<dbReference type="GO" id="GO:0016491">
    <property type="term" value="F:oxidoreductase activity"/>
    <property type="evidence" value="ECO:0007669"/>
    <property type="project" value="InterPro"/>
</dbReference>